<reference evidence="2 3" key="1">
    <citation type="submission" date="2016-11" db="EMBL/GenBank/DDBJ databases">
        <authorList>
            <person name="Jaros S."/>
            <person name="Januszkiewicz K."/>
            <person name="Wedrychowicz H."/>
        </authorList>
    </citation>
    <scope>NUCLEOTIDE SEQUENCE [LARGE SCALE GENOMIC DNA]</scope>
    <source>
        <strain evidence="2 3">DSM 21425</strain>
    </source>
</reference>
<dbReference type="RefSeq" id="WP_073147452.1">
    <property type="nucleotide sequence ID" value="NZ_FQYY01000001.1"/>
</dbReference>
<organism evidence="2 3">
    <name type="scientific">Mesonia phycicola</name>
    <dbReference type="NCBI Taxonomy" id="579105"/>
    <lineage>
        <taxon>Bacteria</taxon>
        <taxon>Pseudomonadati</taxon>
        <taxon>Bacteroidota</taxon>
        <taxon>Flavobacteriia</taxon>
        <taxon>Flavobacteriales</taxon>
        <taxon>Flavobacteriaceae</taxon>
        <taxon>Mesonia</taxon>
    </lineage>
</organism>
<sequence length="296" mass="34048">MRYIFTLLLFVFVNTQAQIITGVVKDSITMEALPYVNITLLNSDKGASTNTDGEFKLNLSEENKNDTLLVSFLGYKPKIIPIKAINKQFITVTLQKQIAEIEEVQLKVKKAKYTSEKKAGLQRNGDIRVASAYGLEECVLIKNEKKRSGKLTDVYLYFKKNSSRNKKWQSNQAHFLIKFYRYDEEKRIPGELLNVKPILIKPENKKATVKLEVEGLNILFPKQGICVGIETVKPADVVTGKTMASTYPYQVYTHSKEPLSWGSYRGKPWKKKRRLSYFKKNMYSIPLVKLNVKYKK</sequence>
<evidence type="ECO:0000256" key="1">
    <source>
        <dbReference type="SAM" id="SignalP"/>
    </source>
</evidence>
<accession>A0A1M6AIK5</accession>
<evidence type="ECO:0000313" key="2">
    <source>
        <dbReference type="EMBL" id="SHI36043.1"/>
    </source>
</evidence>
<dbReference type="STRING" id="579105.SAMN04488096_101276"/>
<dbReference type="Gene3D" id="2.60.40.1120">
    <property type="entry name" value="Carboxypeptidase-like, regulatory domain"/>
    <property type="match status" value="1"/>
</dbReference>
<keyword evidence="1" id="KW-0732">Signal</keyword>
<feature type="signal peptide" evidence="1">
    <location>
        <begin position="1"/>
        <end position="17"/>
    </location>
</feature>
<evidence type="ECO:0000313" key="3">
    <source>
        <dbReference type="Proteomes" id="UP000184225"/>
    </source>
</evidence>
<feature type="chain" id="PRO_5012138450" evidence="1">
    <location>
        <begin position="18"/>
        <end position="296"/>
    </location>
</feature>
<dbReference type="EMBL" id="FQYY01000001">
    <property type="protein sequence ID" value="SHI36043.1"/>
    <property type="molecule type" value="Genomic_DNA"/>
</dbReference>
<dbReference type="Pfam" id="PF13715">
    <property type="entry name" value="CarbopepD_reg_2"/>
    <property type="match status" value="1"/>
</dbReference>
<dbReference type="SUPFAM" id="SSF49464">
    <property type="entry name" value="Carboxypeptidase regulatory domain-like"/>
    <property type="match status" value="1"/>
</dbReference>
<name>A0A1M6AIK5_9FLAO</name>
<protein>
    <submittedName>
        <fullName evidence="2">CarboxypepD_reg-like domain-containing protein</fullName>
    </submittedName>
</protein>
<keyword evidence="3" id="KW-1185">Reference proteome</keyword>
<dbReference type="OrthoDB" id="9804995at2"/>
<dbReference type="Proteomes" id="UP000184225">
    <property type="component" value="Unassembled WGS sequence"/>
</dbReference>
<proteinExistence type="predicted"/>
<dbReference type="InterPro" id="IPR008969">
    <property type="entry name" value="CarboxyPept-like_regulatory"/>
</dbReference>
<gene>
    <name evidence="2" type="ORF">SAMN04488096_101276</name>
</gene>
<dbReference type="AlphaFoldDB" id="A0A1M6AIK5"/>